<evidence type="ECO:0000256" key="1">
    <source>
        <dbReference type="ARBA" id="ARBA00005679"/>
    </source>
</evidence>
<evidence type="ECO:0000256" key="5">
    <source>
        <dbReference type="ARBA" id="ARBA00023157"/>
    </source>
</evidence>
<evidence type="ECO:0000256" key="2">
    <source>
        <dbReference type="ARBA" id="ARBA00011615"/>
    </source>
</evidence>
<reference evidence="10 11" key="1">
    <citation type="journal article" date="2011" name="Genome Biol. Evol.">
        <title>Integration of the genetic map and genome assembly of fugu facilitates insights into distinct features of genome evolution in teleosts and mammals.</title>
        <authorList>
            <person name="Kai W."/>
            <person name="Kikuchi K."/>
            <person name="Tohari S."/>
            <person name="Chew A.K."/>
            <person name="Tay A."/>
            <person name="Fujiwara A."/>
            <person name="Hosoya S."/>
            <person name="Suetake H."/>
            <person name="Naruse K."/>
            <person name="Brenner S."/>
            <person name="Suzuki Y."/>
            <person name="Venkatesh B."/>
        </authorList>
    </citation>
    <scope>NUCLEOTIDE SEQUENCE [LARGE SCALE GENOMIC DNA]</scope>
</reference>
<dbReference type="GeneTree" id="ENSGT00940000164804"/>
<feature type="signal peptide" evidence="8">
    <location>
        <begin position="1"/>
        <end position="20"/>
    </location>
</feature>
<dbReference type="PANTHER" id="PTHR13234:SF45">
    <property type="entry name" value="GAMMA-INTERFERON-INDUCIBLE LYSOSOMAL THIOL REDUCTASE-LIKE"/>
    <property type="match status" value="1"/>
</dbReference>
<dbReference type="FunCoup" id="A0A674PQ42">
    <property type="interactions" value="218"/>
</dbReference>
<evidence type="ECO:0000256" key="7">
    <source>
        <dbReference type="RuleBase" id="RU369109"/>
    </source>
</evidence>
<evidence type="ECO:0000313" key="10">
    <source>
        <dbReference type="Ensembl" id="ENSTRUP00000087798.1"/>
    </source>
</evidence>
<keyword evidence="3 7" id="KW-0964">Secreted</keyword>
<reference evidence="10" key="2">
    <citation type="submission" date="2025-08" db="UniProtKB">
        <authorList>
            <consortium name="Ensembl"/>
        </authorList>
    </citation>
    <scope>IDENTIFICATION</scope>
</reference>
<keyword evidence="7" id="KW-0676">Redox-active center</keyword>
<dbReference type="EC" id="1.8.-.-" evidence="7"/>
<dbReference type="Pfam" id="PF02199">
    <property type="entry name" value="SapA"/>
    <property type="match status" value="1"/>
</dbReference>
<keyword evidence="7" id="KW-0560">Oxidoreductase</keyword>
<dbReference type="InParanoid" id="A0A674PQ42"/>
<comment type="subcellular location">
    <subcellularLocation>
        <location evidence="7">Secreted</location>
    </subcellularLocation>
    <subcellularLocation>
        <location evidence="7">Lysosome</location>
    </subcellularLocation>
</comment>
<evidence type="ECO:0000256" key="6">
    <source>
        <dbReference type="ARBA" id="ARBA00023180"/>
    </source>
</evidence>
<evidence type="ECO:0000259" key="9">
    <source>
        <dbReference type="PROSITE" id="PS51110"/>
    </source>
</evidence>
<dbReference type="Pfam" id="PF03227">
    <property type="entry name" value="GILT"/>
    <property type="match status" value="1"/>
</dbReference>
<comment type="similarity">
    <text evidence="1 7">Belongs to the GILT family.</text>
</comment>
<dbReference type="GO" id="GO:0002376">
    <property type="term" value="P:immune system process"/>
    <property type="evidence" value="ECO:0007669"/>
    <property type="project" value="UniProtKB-KW"/>
</dbReference>
<organism evidence="10 11">
    <name type="scientific">Takifugu rubripes</name>
    <name type="common">Japanese pufferfish</name>
    <name type="synonym">Fugu rubripes</name>
    <dbReference type="NCBI Taxonomy" id="31033"/>
    <lineage>
        <taxon>Eukaryota</taxon>
        <taxon>Metazoa</taxon>
        <taxon>Chordata</taxon>
        <taxon>Craniata</taxon>
        <taxon>Vertebrata</taxon>
        <taxon>Euteleostomi</taxon>
        <taxon>Actinopterygii</taxon>
        <taxon>Neopterygii</taxon>
        <taxon>Teleostei</taxon>
        <taxon>Neoteleostei</taxon>
        <taxon>Acanthomorphata</taxon>
        <taxon>Eupercaria</taxon>
        <taxon>Tetraodontiformes</taxon>
        <taxon>Tetradontoidea</taxon>
        <taxon>Tetraodontidae</taxon>
        <taxon>Takifugu</taxon>
    </lineage>
</organism>
<dbReference type="GO" id="GO:0005764">
    <property type="term" value="C:lysosome"/>
    <property type="evidence" value="ECO:0007669"/>
    <property type="project" value="UniProtKB-SubCell"/>
</dbReference>
<comment type="subunit">
    <text evidence="2 7">Dimer; disulfide-linked.</text>
</comment>
<sequence length="271" mass="29648">MKPWGLLVLSLLLCAERSGASHPKPACRYPPSQWCRSLEIALQCRVQKQCMELTATGPDRSVSPVAVTLYYQSLCPGSRVFISQQLFPTWSMLQDIMTVTLVPYGNTKEVPSAKSPFVCQGGEPECLGNMIEACIVHLTGPSSLQTIYCMEAAADPLTAARPCLQLYAPSVSWSTLDSCVKGGLGHQLMHANAAMTRALSPAHLHVPWVTFNGEYTAERETKAMSSLLQLVCQLYQVMFVTRTVKARLPRQTPSERGDKPAAVVSDLAFRG</sequence>
<proteinExistence type="inferred from homology"/>
<dbReference type="GO" id="GO:0016671">
    <property type="term" value="F:oxidoreductase activity, acting on a sulfur group of donors, disulfide as acceptor"/>
    <property type="evidence" value="ECO:0007669"/>
    <property type="project" value="UniProtKB-UniRule"/>
</dbReference>
<dbReference type="Proteomes" id="UP000005226">
    <property type="component" value="Chromosome 20"/>
</dbReference>
<protein>
    <recommendedName>
        <fullName evidence="7">Gamma-interferon-inducible lysosomal thiol reductase</fullName>
        <ecNumber evidence="7">1.8.-.-</ecNumber>
    </recommendedName>
    <alternativeName>
        <fullName evidence="7">Gamma-interferon-inducible protein IP-30</fullName>
    </alternativeName>
</protein>
<feature type="chain" id="PRO_5025468665" description="Gamma-interferon-inducible lysosomal thiol reductase" evidence="8">
    <location>
        <begin position="21"/>
        <end position="271"/>
    </location>
</feature>
<keyword evidence="4 7" id="KW-0732">Signal</keyword>
<dbReference type="InterPro" id="IPR004911">
    <property type="entry name" value="Interferon-induced_GILT"/>
</dbReference>
<accession>A0A674PQ42</accession>
<dbReference type="PANTHER" id="PTHR13234">
    <property type="entry name" value="GAMMA-INTERFERON INDUCIBLE LYSOSOMAL THIOL REDUCTASE GILT"/>
    <property type="match status" value="1"/>
</dbReference>
<gene>
    <name evidence="10" type="primary">LOC101079473</name>
</gene>
<evidence type="ECO:0000313" key="11">
    <source>
        <dbReference type="Proteomes" id="UP000005226"/>
    </source>
</evidence>
<dbReference type="GO" id="GO:0005576">
    <property type="term" value="C:extracellular region"/>
    <property type="evidence" value="ECO:0007669"/>
    <property type="project" value="UniProtKB-SubCell"/>
</dbReference>
<keyword evidence="7" id="KW-0458">Lysosome</keyword>
<evidence type="ECO:0000256" key="4">
    <source>
        <dbReference type="ARBA" id="ARBA00022729"/>
    </source>
</evidence>
<evidence type="ECO:0000256" key="3">
    <source>
        <dbReference type="ARBA" id="ARBA00022525"/>
    </source>
</evidence>
<dbReference type="PROSITE" id="PS51110">
    <property type="entry name" value="SAP_A"/>
    <property type="match status" value="1"/>
</dbReference>
<keyword evidence="5 7" id="KW-1015">Disulfide bond</keyword>
<keyword evidence="6 7" id="KW-0325">Glycoprotein</keyword>
<name>A0A674PQ42_TAKRU</name>
<dbReference type="Ensembl" id="ENSTRUT00000087021.1">
    <property type="protein sequence ID" value="ENSTRUP00000087798.1"/>
    <property type="gene ID" value="ENSTRUG00000023627.2"/>
</dbReference>
<dbReference type="InterPro" id="IPR003119">
    <property type="entry name" value="SAP_A"/>
</dbReference>
<reference evidence="10" key="3">
    <citation type="submission" date="2025-09" db="UniProtKB">
        <authorList>
            <consortium name="Ensembl"/>
        </authorList>
    </citation>
    <scope>IDENTIFICATION</scope>
</reference>
<keyword evidence="7" id="KW-0391">Immunity</keyword>
<feature type="domain" description="Saposin A-type" evidence="9">
    <location>
        <begin position="20"/>
        <end position="60"/>
    </location>
</feature>
<comment type="function">
    <text evidence="7">Lysosomal thiol reductase that can reduce protein disulfide bonds. Facilitates the complete unfolding of proteins destined for lysosomal degradation. Plays an important role in antigen processing.</text>
</comment>
<dbReference type="OMA" id="CQLYKGV"/>
<dbReference type="AlphaFoldDB" id="A0A674PQ42"/>
<keyword evidence="11" id="KW-1185">Reference proteome</keyword>
<evidence type="ECO:0000256" key="8">
    <source>
        <dbReference type="SAM" id="SignalP"/>
    </source>
</evidence>